<reference evidence="1 2" key="1">
    <citation type="submission" date="2017-09" db="EMBL/GenBank/DDBJ databases">
        <title>Reassesment of A. cryaerophilus.</title>
        <authorList>
            <person name="Perez-Cataluna A."/>
            <person name="Collado L."/>
            <person name="Salgado O."/>
            <person name="Lefinanco V."/>
            <person name="Figueras M.J."/>
        </authorList>
    </citation>
    <scope>NUCLEOTIDE SEQUENCE [LARGE SCALE GENOMIC DNA]</scope>
    <source>
        <strain evidence="1 2">LMG 10229</strain>
    </source>
</reference>
<proteinExistence type="predicted"/>
<sequence length="91" mass="10990">MLRKTVTINDNLYNMLISSKITEKYSSFSELVSTSLELLIEKNKKEQYKKAMIEASKDKLYLKDMEDIENDFKYVDFEEKYIQMNFFYNIN</sequence>
<name>A0A2S9TRB2_9BACT</name>
<dbReference type="EMBL" id="NXGD01000002">
    <property type="protein sequence ID" value="PRN01381.1"/>
    <property type="molecule type" value="Genomic_DNA"/>
</dbReference>
<dbReference type="AlphaFoldDB" id="A0A2S9TRB2"/>
<gene>
    <name evidence="1" type="ORF">CJ668_02630</name>
</gene>
<evidence type="ECO:0000313" key="1">
    <source>
        <dbReference type="EMBL" id="PRN01381.1"/>
    </source>
</evidence>
<evidence type="ECO:0000313" key="2">
    <source>
        <dbReference type="Proteomes" id="UP000238811"/>
    </source>
</evidence>
<dbReference type="Proteomes" id="UP000238811">
    <property type="component" value="Unassembled WGS sequence"/>
</dbReference>
<comment type="caution">
    <text evidence="1">The sequence shown here is derived from an EMBL/GenBank/DDBJ whole genome shotgun (WGS) entry which is preliminary data.</text>
</comment>
<accession>A0A2S9TRB2</accession>
<protein>
    <submittedName>
        <fullName evidence="1">Uncharacterized protein</fullName>
    </submittedName>
</protein>
<organism evidence="1 2">
    <name type="scientific">Aliarcobacter cryaerophilus</name>
    <dbReference type="NCBI Taxonomy" id="28198"/>
    <lineage>
        <taxon>Bacteria</taxon>
        <taxon>Pseudomonadati</taxon>
        <taxon>Campylobacterota</taxon>
        <taxon>Epsilonproteobacteria</taxon>
        <taxon>Campylobacterales</taxon>
        <taxon>Arcobacteraceae</taxon>
        <taxon>Aliarcobacter</taxon>
    </lineage>
</organism>